<dbReference type="RefSeq" id="WP_120783045.1">
    <property type="nucleotide sequence ID" value="NZ_JBHLUP010000005.1"/>
</dbReference>
<comment type="caution">
    <text evidence="1">The sequence shown here is derived from an EMBL/GenBank/DDBJ whole genome shotgun (WGS) entry which is preliminary data.</text>
</comment>
<organism evidence="1 2">
    <name type="scientific">Micromonospora costi</name>
    <dbReference type="NCBI Taxonomy" id="1530042"/>
    <lineage>
        <taxon>Bacteria</taxon>
        <taxon>Bacillati</taxon>
        <taxon>Actinomycetota</taxon>
        <taxon>Actinomycetes</taxon>
        <taxon>Micromonosporales</taxon>
        <taxon>Micromonosporaceae</taxon>
        <taxon>Micromonospora</taxon>
    </lineage>
</organism>
<proteinExistence type="predicted"/>
<gene>
    <name evidence="1" type="ORF">D7193_30080</name>
</gene>
<sequence length="164" mass="18293">MTTHHPNSLRLVYGHAKNHDCLAFIDADTAAGEAAEIRALASARTWGEARQVQMTHLDNPAGPDCYDEDDYADDKPFDITEVGSVVEGYWPPMVTTRAFDVLPQDLRDRYGKVVYTVHNGEYLDVPLDREAALVAELRERGYEVTRDDDRINLLDGVDLGSLTA</sequence>
<name>A0A3A9ZPH8_9ACTN</name>
<evidence type="ECO:0000313" key="2">
    <source>
        <dbReference type="Proteomes" id="UP000279968"/>
    </source>
</evidence>
<evidence type="ECO:0000313" key="1">
    <source>
        <dbReference type="EMBL" id="RKN50109.1"/>
    </source>
</evidence>
<accession>A0A3A9ZPH8</accession>
<keyword evidence="2" id="KW-1185">Reference proteome</keyword>
<dbReference type="EMBL" id="RBAN01000008">
    <property type="protein sequence ID" value="RKN50109.1"/>
    <property type="molecule type" value="Genomic_DNA"/>
</dbReference>
<dbReference type="AlphaFoldDB" id="A0A3A9ZPH8"/>
<dbReference type="OrthoDB" id="3373266at2"/>
<dbReference type="Proteomes" id="UP000279968">
    <property type="component" value="Unassembled WGS sequence"/>
</dbReference>
<protein>
    <submittedName>
        <fullName evidence="1">Uncharacterized protein</fullName>
    </submittedName>
</protein>
<reference evidence="1 2" key="1">
    <citation type="journal article" date="2015" name="Int. J. Syst. Evol. Microbiol.">
        <title>Micromonospora costi sp. nov., isolated from a leaf of Costus speciosus.</title>
        <authorList>
            <person name="Thawai C."/>
        </authorList>
    </citation>
    <scope>NUCLEOTIDE SEQUENCE [LARGE SCALE GENOMIC DNA]</scope>
    <source>
        <strain evidence="1 2">CS1-12</strain>
    </source>
</reference>